<dbReference type="PANTHER" id="PTHR43033">
    <property type="entry name" value="TRNA(ILE)-LYSIDINE SYNTHASE-RELATED"/>
    <property type="match status" value="1"/>
</dbReference>
<evidence type="ECO:0000256" key="6">
    <source>
        <dbReference type="HAMAP-Rule" id="MF_01161"/>
    </source>
</evidence>
<reference evidence="9" key="1">
    <citation type="submission" date="2021-11" db="EMBL/GenBank/DDBJ databases">
        <title>A Novel Adlercreutzia Species, isolated from a Allomyrina dichotoma larva feces.</title>
        <authorList>
            <person name="Suh M.K."/>
        </authorList>
    </citation>
    <scope>NUCLEOTIDE SEQUENCE</scope>
    <source>
        <strain evidence="9">JBNU-10</strain>
    </source>
</reference>
<keyword evidence="1 6" id="KW-0436">Ligase</keyword>
<accession>A0ABS9WEH0</accession>
<dbReference type="InterPro" id="IPR011063">
    <property type="entry name" value="TilS/TtcA_N"/>
</dbReference>
<dbReference type="Proteomes" id="UP001430755">
    <property type="component" value="Unassembled WGS sequence"/>
</dbReference>
<comment type="function">
    <text evidence="6">Ligates lysine onto the cytidine present at position 34 of the AUA codon-specific tRNA(Ile) that contains the anticodon CAU, in an ATP-dependent manner. Cytidine is converted to lysidine, thus changing the amino acid specificity of the tRNA from methionine to isoleucine.</text>
</comment>
<feature type="compositionally biased region" description="Low complexity" evidence="7">
    <location>
        <begin position="315"/>
        <end position="360"/>
    </location>
</feature>
<sequence>MGAGQRTAAPAPRAAAGAPATPAADAALARARATLAEHALAAPDGAALLMVSGGSDSTALAYLAHRLREEGDLSAVAMLHVNHQLRGADADDDARFVSQLAELLEFPLFLCEVDVAGEAARTGGNVEAVARHERYLAANEALRSMCLHEAVPLAAGRILTAHTADDRIESFYMRSIVGTGPGGFRAMRYRNGPVVRPLLDLTRDDLRALIAERADAGLPVARDEAGALWREDATNAHTDRFRAYVRHEVVPRAREWNPALPEVLTRTMNLIADEDDMLDGMADDLVARAVAWLGAEGARDGAEGAEGTTGGAAGAPGDVPGTHAPAGAPGAGAADPTDAPGAPGPVSGDAPASGAAATPGDADPAAGFLLEPAFAEAPVPLRRRAVRTLLGRVLGPDARVEAASVEAVLAGFAPAADPAPGAPAAPDRPRGGYVANIQGDLAVSANRHGVRVEPMAAFRARRKKN</sequence>
<dbReference type="RefSeq" id="WP_242163236.1">
    <property type="nucleotide sequence ID" value="NZ_JAJMLW010000001.1"/>
</dbReference>
<keyword evidence="2 6" id="KW-0819">tRNA processing</keyword>
<evidence type="ECO:0000256" key="2">
    <source>
        <dbReference type="ARBA" id="ARBA00022694"/>
    </source>
</evidence>
<dbReference type="EMBL" id="JAJMLW010000001">
    <property type="protein sequence ID" value="MCI2241257.1"/>
    <property type="molecule type" value="Genomic_DNA"/>
</dbReference>
<dbReference type="SUPFAM" id="SSF52402">
    <property type="entry name" value="Adenine nucleotide alpha hydrolases-like"/>
    <property type="match status" value="1"/>
</dbReference>
<dbReference type="Gene3D" id="3.40.50.620">
    <property type="entry name" value="HUPs"/>
    <property type="match status" value="1"/>
</dbReference>
<keyword evidence="6" id="KW-0963">Cytoplasm</keyword>
<gene>
    <name evidence="6 9" type="primary">tilS</name>
    <name evidence="9" type="ORF">LPT13_02675</name>
</gene>
<comment type="catalytic activity">
    <reaction evidence="5 6">
        <text>cytidine(34) in tRNA(Ile2) + L-lysine + ATP = lysidine(34) in tRNA(Ile2) + AMP + diphosphate + H(+)</text>
        <dbReference type="Rhea" id="RHEA:43744"/>
        <dbReference type="Rhea" id="RHEA-COMP:10625"/>
        <dbReference type="Rhea" id="RHEA-COMP:10670"/>
        <dbReference type="ChEBI" id="CHEBI:15378"/>
        <dbReference type="ChEBI" id="CHEBI:30616"/>
        <dbReference type="ChEBI" id="CHEBI:32551"/>
        <dbReference type="ChEBI" id="CHEBI:33019"/>
        <dbReference type="ChEBI" id="CHEBI:82748"/>
        <dbReference type="ChEBI" id="CHEBI:83665"/>
        <dbReference type="ChEBI" id="CHEBI:456215"/>
        <dbReference type="EC" id="6.3.4.19"/>
    </reaction>
</comment>
<dbReference type="GO" id="GO:0032267">
    <property type="term" value="F:tRNA(Ile)-lysidine synthase activity"/>
    <property type="evidence" value="ECO:0007669"/>
    <property type="project" value="UniProtKB-EC"/>
</dbReference>
<evidence type="ECO:0000313" key="9">
    <source>
        <dbReference type="EMBL" id="MCI2241257.1"/>
    </source>
</evidence>
<dbReference type="PANTHER" id="PTHR43033:SF1">
    <property type="entry name" value="TRNA(ILE)-LYSIDINE SYNTHASE-RELATED"/>
    <property type="match status" value="1"/>
</dbReference>
<proteinExistence type="inferred from homology"/>
<evidence type="ECO:0000256" key="7">
    <source>
        <dbReference type="SAM" id="MobiDB-lite"/>
    </source>
</evidence>
<dbReference type="HAMAP" id="MF_01161">
    <property type="entry name" value="tRNA_Ile_lys_synt"/>
    <property type="match status" value="1"/>
</dbReference>
<feature type="region of interest" description="Disordered" evidence="7">
    <location>
        <begin position="300"/>
        <end position="360"/>
    </location>
</feature>
<comment type="caution">
    <text evidence="9">The sequence shown here is derived from an EMBL/GenBank/DDBJ whole genome shotgun (WGS) entry which is preliminary data.</text>
</comment>
<dbReference type="Pfam" id="PF01171">
    <property type="entry name" value="ATP_bind_3"/>
    <property type="match status" value="1"/>
</dbReference>
<dbReference type="InterPro" id="IPR012094">
    <property type="entry name" value="tRNA_Ile_lys_synt"/>
</dbReference>
<comment type="subcellular location">
    <subcellularLocation>
        <location evidence="6">Cytoplasm</location>
    </subcellularLocation>
</comment>
<dbReference type="InterPro" id="IPR012795">
    <property type="entry name" value="tRNA_Ile_lys_synt_N"/>
</dbReference>
<keyword evidence="4 6" id="KW-0067">ATP-binding</keyword>
<name>A0ABS9WEH0_9ACTN</name>
<dbReference type="CDD" id="cd01992">
    <property type="entry name" value="TilS_N"/>
    <property type="match status" value="1"/>
</dbReference>
<evidence type="ECO:0000313" key="10">
    <source>
        <dbReference type="Proteomes" id="UP001430755"/>
    </source>
</evidence>
<evidence type="ECO:0000256" key="4">
    <source>
        <dbReference type="ARBA" id="ARBA00022840"/>
    </source>
</evidence>
<protein>
    <recommendedName>
        <fullName evidence="6">tRNA(Ile)-lysidine synthase</fullName>
        <ecNumber evidence="6">6.3.4.19</ecNumber>
    </recommendedName>
    <alternativeName>
        <fullName evidence="6">tRNA(Ile)-2-lysyl-cytidine synthase</fullName>
    </alternativeName>
    <alternativeName>
        <fullName evidence="6">tRNA(Ile)-lysidine synthetase</fullName>
    </alternativeName>
</protein>
<evidence type="ECO:0000256" key="1">
    <source>
        <dbReference type="ARBA" id="ARBA00022598"/>
    </source>
</evidence>
<evidence type="ECO:0000256" key="5">
    <source>
        <dbReference type="ARBA" id="ARBA00048539"/>
    </source>
</evidence>
<comment type="similarity">
    <text evidence="6">Belongs to the tRNA(Ile)-lysidine synthase family.</text>
</comment>
<feature type="binding site" evidence="6">
    <location>
        <begin position="52"/>
        <end position="57"/>
    </location>
    <ligand>
        <name>ATP</name>
        <dbReference type="ChEBI" id="CHEBI:30616"/>
    </ligand>
</feature>
<keyword evidence="3 6" id="KW-0547">Nucleotide-binding</keyword>
<dbReference type="NCBIfam" id="TIGR02432">
    <property type="entry name" value="lysidine_TilS_N"/>
    <property type="match status" value="1"/>
</dbReference>
<comment type="domain">
    <text evidence="6">The N-terminal region contains the highly conserved SGGXDS motif, predicted to be a P-loop motif involved in ATP binding.</text>
</comment>
<evidence type="ECO:0000256" key="3">
    <source>
        <dbReference type="ARBA" id="ARBA00022741"/>
    </source>
</evidence>
<feature type="domain" description="tRNA(Ile)-lysidine/2-thiocytidine synthase N-terminal" evidence="8">
    <location>
        <begin position="48"/>
        <end position="248"/>
    </location>
</feature>
<organism evidence="9 10">
    <name type="scientific">Adlercreutzia faecimuris</name>
    <dbReference type="NCBI Taxonomy" id="2897341"/>
    <lineage>
        <taxon>Bacteria</taxon>
        <taxon>Bacillati</taxon>
        <taxon>Actinomycetota</taxon>
        <taxon>Coriobacteriia</taxon>
        <taxon>Eggerthellales</taxon>
        <taxon>Eggerthellaceae</taxon>
        <taxon>Adlercreutzia</taxon>
    </lineage>
</organism>
<evidence type="ECO:0000259" key="8">
    <source>
        <dbReference type="Pfam" id="PF01171"/>
    </source>
</evidence>
<dbReference type="InterPro" id="IPR014729">
    <property type="entry name" value="Rossmann-like_a/b/a_fold"/>
</dbReference>
<keyword evidence="10" id="KW-1185">Reference proteome</keyword>
<dbReference type="EC" id="6.3.4.19" evidence="6"/>